<dbReference type="AlphaFoldDB" id="A0A1H6JUI7"/>
<feature type="transmembrane region" description="Helical" evidence="1">
    <location>
        <begin position="15"/>
        <end position="34"/>
    </location>
</feature>
<reference evidence="3 4" key="1">
    <citation type="submission" date="2016-10" db="EMBL/GenBank/DDBJ databases">
        <authorList>
            <person name="de Groot N.N."/>
        </authorList>
    </citation>
    <scope>NUCLEOTIDE SEQUENCE [LARGE SCALE GENOMIC DNA]</scope>
    <source>
        <strain evidence="3 4">YAD2003</strain>
    </source>
</reference>
<evidence type="ECO:0000313" key="3">
    <source>
        <dbReference type="EMBL" id="SEH64645.1"/>
    </source>
</evidence>
<proteinExistence type="predicted"/>
<accession>A0A1H6JUI7</accession>
<feature type="transmembrane region" description="Helical" evidence="1">
    <location>
        <begin position="119"/>
        <end position="137"/>
    </location>
</feature>
<dbReference type="OrthoDB" id="2049655at2"/>
<feature type="transmembrane region" description="Helical" evidence="1">
    <location>
        <begin position="222"/>
        <end position="241"/>
    </location>
</feature>
<feature type="transmembrane region" description="Helical" evidence="1">
    <location>
        <begin position="171"/>
        <end position="187"/>
    </location>
</feature>
<dbReference type="InterPro" id="IPR002656">
    <property type="entry name" value="Acyl_transf_3_dom"/>
</dbReference>
<dbReference type="PANTHER" id="PTHR23028:SF53">
    <property type="entry name" value="ACYL_TRANSF_3 DOMAIN-CONTAINING PROTEIN"/>
    <property type="match status" value="1"/>
</dbReference>
<gene>
    <name evidence="3" type="ORF">SAMN02910265_01905</name>
</gene>
<dbReference type="PANTHER" id="PTHR23028">
    <property type="entry name" value="ACETYLTRANSFERASE"/>
    <property type="match status" value="1"/>
</dbReference>
<feature type="transmembrane region" description="Helical" evidence="1">
    <location>
        <begin position="310"/>
        <end position="329"/>
    </location>
</feature>
<organism evidence="3 4">
    <name type="scientific">Ruminococcus flavefaciens</name>
    <dbReference type="NCBI Taxonomy" id="1265"/>
    <lineage>
        <taxon>Bacteria</taxon>
        <taxon>Bacillati</taxon>
        <taxon>Bacillota</taxon>
        <taxon>Clostridia</taxon>
        <taxon>Eubacteriales</taxon>
        <taxon>Oscillospiraceae</taxon>
        <taxon>Ruminococcus</taxon>
    </lineage>
</organism>
<dbReference type="EMBL" id="FNWV01000006">
    <property type="protein sequence ID" value="SEH64645.1"/>
    <property type="molecule type" value="Genomic_DNA"/>
</dbReference>
<feature type="transmembrane region" description="Helical" evidence="1">
    <location>
        <begin position="143"/>
        <end position="159"/>
    </location>
</feature>
<keyword evidence="3" id="KW-0378">Hydrolase</keyword>
<dbReference type="GO" id="GO:0016747">
    <property type="term" value="F:acyltransferase activity, transferring groups other than amino-acyl groups"/>
    <property type="evidence" value="ECO:0007669"/>
    <property type="project" value="InterPro"/>
</dbReference>
<name>A0A1H6JUI7_RUMFL</name>
<keyword evidence="3" id="KW-0808">Transferase</keyword>
<evidence type="ECO:0000256" key="1">
    <source>
        <dbReference type="SAM" id="Phobius"/>
    </source>
</evidence>
<dbReference type="GO" id="GO:0009103">
    <property type="term" value="P:lipopolysaccharide biosynthetic process"/>
    <property type="evidence" value="ECO:0007669"/>
    <property type="project" value="TreeGrafter"/>
</dbReference>
<dbReference type="GO" id="GO:0016020">
    <property type="term" value="C:membrane"/>
    <property type="evidence" value="ECO:0007669"/>
    <property type="project" value="TreeGrafter"/>
</dbReference>
<dbReference type="InterPro" id="IPR050879">
    <property type="entry name" value="Acyltransferase_3"/>
</dbReference>
<feature type="transmembrane region" description="Helical" evidence="1">
    <location>
        <begin position="247"/>
        <end position="265"/>
    </location>
</feature>
<feature type="transmembrane region" description="Helical" evidence="1">
    <location>
        <begin position="89"/>
        <end position="107"/>
    </location>
</feature>
<feature type="domain" description="Acyltransferase 3" evidence="2">
    <location>
        <begin position="16"/>
        <end position="325"/>
    </location>
</feature>
<keyword evidence="1" id="KW-0472">Membrane</keyword>
<keyword evidence="1" id="KW-0812">Transmembrane</keyword>
<keyword evidence="3" id="KW-0012">Acyltransferase</keyword>
<sequence>MDNKENISSGAKRNLIGFDVLKIIASSFIVLHHYQQVFNLQFDGINFYGGVFNFGYFVELFFIISGYLTLYSDKLGGAFHSIKYKLLRFFPITTIACFFTLIVKSVLADDIFALWNWKALIANFLLLFSGYPYFSMIGINNPTWYLCVLIQCFMVYYLIREISNRLHIPRIWLDCVVVGCVIALKYISILPDSTYRALESFSIGLIICGLEKQKLIKKSRYTSLVLLILLAFSAMSSLIISSQQRRILTFVSFPALIILCIFSQFDIIEKYKSTITVCGKVSFEVYIWHYPLMATEQMISRISGIEVERCFMTMFLFLLVIWILAYLLYRFVETPINTLIKRKQD</sequence>
<dbReference type="Proteomes" id="UP000183190">
    <property type="component" value="Unassembled WGS sequence"/>
</dbReference>
<evidence type="ECO:0000313" key="4">
    <source>
        <dbReference type="Proteomes" id="UP000183190"/>
    </source>
</evidence>
<dbReference type="Pfam" id="PF01757">
    <property type="entry name" value="Acyl_transf_3"/>
    <property type="match status" value="1"/>
</dbReference>
<keyword evidence="1" id="KW-1133">Transmembrane helix</keyword>
<dbReference type="RefSeq" id="WP_074716785.1">
    <property type="nucleotide sequence ID" value="NZ_FNWV01000006.1"/>
</dbReference>
<dbReference type="GO" id="GO:0016787">
    <property type="term" value="F:hydrolase activity"/>
    <property type="evidence" value="ECO:0007669"/>
    <property type="project" value="UniProtKB-KW"/>
</dbReference>
<protein>
    <submittedName>
        <fullName evidence="3">Peptidoglycan/LPS O-acetylase OafA/YrhL, contains acyltransferase and SGNH-hydrolase domains</fullName>
    </submittedName>
</protein>
<feature type="transmembrane region" description="Helical" evidence="1">
    <location>
        <begin position="46"/>
        <end position="69"/>
    </location>
</feature>
<evidence type="ECO:0000259" key="2">
    <source>
        <dbReference type="Pfam" id="PF01757"/>
    </source>
</evidence>